<name>A0A2K6TEY4_SAIBB</name>
<keyword evidence="1" id="KW-0472">Membrane</keyword>
<evidence type="ECO:0000256" key="1">
    <source>
        <dbReference type="SAM" id="Phobius"/>
    </source>
</evidence>
<keyword evidence="1" id="KW-0812">Transmembrane</keyword>
<sequence length="52" mass="5761">MKPHDASKLLLPVEKPNTTILSLAALLNVASPYPVAFLCALFFRNQRKLIVP</sequence>
<protein>
    <submittedName>
        <fullName evidence="2">Uncharacterized protein</fullName>
    </submittedName>
</protein>
<proteinExistence type="predicted"/>
<evidence type="ECO:0000313" key="3">
    <source>
        <dbReference type="Proteomes" id="UP000233220"/>
    </source>
</evidence>
<dbReference type="AlphaFoldDB" id="A0A2K6TEY4"/>
<feature type="transmembrane region" description="Helical" evidence="1">
    <location>
        <begin position="20"/>
        <end position="43"/>
    </location>
</feature>
<reference evidence="2" key="2">
    <citation type="submission" date="2025-09" db="UniProtKB">
        <authorList>
            <consortium name="Ensembl"/>
        </authorList>
    </citation>
    <scope>IDENTIFICATION</scope>
</reference>
<keyword evidence="3" id="KW-1185">Reference proteome</keyword>
<accession>A0A2K6TEY4</accession>
<dbReference type="Proteomes" id="UP000233220">
    <property type="component" value="Unplaced"/>
</dbReference>
<keyword evidence="1" id="KW-1133">Transmembrane helix</keyword>
<dbReference type="OMA" id="KPHDTSK"/>
<organism evidence="2 3">
    <name type="scientific">Saimiri boliviensis boliviensis</name>
    <name type="common">Bolivian squirrel monkey</name>
    <dbReference type="NCBI Taxonomy" id="39432"/>
    <lineage>
        <taxon>Eukaryota</taxon>
        <taxon>Metazoa</taxon>
        <taxon>Chordata</taxon>
        <taxon>Craniata</taxon>
        <taxon>Vertebrata</taxon>
        <taxon>Euteleostomi</taxon>
        <taxon>Mammalia</taxon>
        <taxon>Eutheria</taxon>
        <taxon>Euarchontoglires</taxon>
        <taxon>Primates</taxon>
        <taxon>Haplorrhini</taxon>
        <taxon>Platyrrhini</taxon>
        <taxon>Cebidae</taxon>
        <taxon>Saimiriinae</taxon>
        <taxon>Saimiri</taxon>
    </lineage>
</organism>
<evidence type="ECO:0000313" key="2">
    <source>
        <dbReference type="Ensembl" id="ENSSBOP00000018208.1"/>
    </source>
</evidence>
<dbReference type="GeneTree" id="ENSGT00910000148048"/>
<reference evidence="2" key="1">
    <citation type="submission" date="2025-08" db="UniProtKB">
        <authorList>
            <consortium name="Ensembl"/>
        </authorList>
    </citation>
    <scope>IDENTIFICATION</scope>
</reference>
<dbReference type="Ensembl" id="ENSSBOT00000035023.1">
    <property type="protein sequence ID" value="ENSSBOP00000018208.1"/>
    <property type="gene ID" value="ENSSBOG00000025730.1"/>
</dbReference>